<evidence type="ECO:0000256" key="3">
    <source>
        <dbReference type="ARBA" id="ARBA00022989"/>
    </source>
</evidence>
<dbReference type="STRING" id="554065.E1ZPJ5"/>
<keyword evidence="2" id="KW-0812">Transmembrane</keyword>
<evidence type="ECO:0000259" key="6">
    <source>
        <dbReference type="Pfam" id="PF24763"/>
    </source>
</evidence>
<feature type="compositionally biased region" description="Low complexity" evidence="5">
    <location>
        <begin position="18"/>
        <end position="33"/>
    </location>
</feature>
<dbReference type="InterPro" id="IPR056309">
    <property type="entry name" value="CGL160/ATPI_dom"/>
</dbReference>
<dbReference type="KEGG" id="cvr:CHLNCDRAFT_139147"/>
<name>E1ZPJ5_CHLVA</name>
<dbReference type="eggNOG" id="ENOG502QVM8">
    <property type="taxonomic scope" value="Eukaryota"/>
</dbReference>
<reference evidence="7 8" key="1">
    <citation type="journal article" date="2010" name="Plant Cell">
        <title>The Chlorella variabilis NC64A genome reveals adaptation to photosymbiosis, coevolution with viruses, and cryptic sex.</title>
        <authorList>
            <person name="Blanc G."/>
            <person name="Duncan G."/>
            <person name="Agarkova I."/>
            <person name="Borodovsky M."/>
            <person name="Gurnon J."/>
            <person name="Kuo A."/>
            <person name="Lindquist E."/>
            <person name="Lucas S."/>
            <person name="Pangilinan J."/>
            <person name="Polle J."/>
            <person name="Salamov A."/>
            <person name="Terry A."/>
            <person name="Yamada T."/>
            <person name="Dunigan D.D."/>
            <person name="Grigoriev I.V."/>
            <person name="Claverie J.M."/>
            <person name="Van Etten J.L."/>
        </authorList>
    </citation>
    <scope>NUCLEOTIDE SEQUENCE [LARGE SCALE GENOMIC DNA]</scope>
    <source>
        <strain evidence="7 8">NC64A</strain>
    </source>
</reference>
<gene>
    <name evidence="7" type="ORF">CHLNCDRAFT_139147</name>
</gene>
<evidence type="ECO:0000313" key="7">
    <source>
        <dbReference type="EMBL" id="EFN52334.1"/>
    </source>
</evidence>
<keyword evidence="3" id="KW-1133">Transmembrane helix</keyword>
<dbReference type="InParanoid" id="E1ZPJ5"/>
<feature type="compositionally biased region" description="Low complexity" evidence="5">
    <location>
        <begin position="150"/>
        <end position="179"/>
    </location>
</feature>
<feature type="region of interest" description="Disordered" evidence="5">
    <location>
        <begin position="1"/>
        <end position="85"/>
    </location>
</feature>
<dbReference type="Pfam" id="PF24763">
    <property type="entry name" value="CGL160_C"/>
    <property type="match status" value="1"/>
</dbReference>
<sequence>MEQRQGENRAPTLKPRLAPGSVPWGAAAAAPDSPLLPPPAPRGSSTRCRASKQPEQGFFGQADPSAQVLPVKSGLPGDITKRSKSRWESDFIWNKDWAKQLDYEESLRKQQEEGERLRAEGDGGGDGKGFLSLRSKVDLNSMDVDLSQQLRARKSSAAAASSSSSSPAAPRQPRPRQAPWFATVPPTRVEQRQWQRSGKFSRKVVAVAPTNEAEQEALDAKVEAERRRDVAASYGVGALGGLVYLRLLNRSVDGVGGGLAGALGQQRLLIPIILALGYNRYNTLVAEETGLTLQLAPMLVGFFTCKGAVLARQSLALFAELACSAQGGQRGGDGADGEVGEQEAGMGVASVDRAFRKKMLNEM</sequence>
<evidence type="ECO:0000256" key="5">
    <source>
        <dbReference type="SAM" id="MobiDB-lite"/>
    </source>
</evidence>
<keyword evidence="8" id="KW-1185">Reference proteome</keyword>
<dbReference type="EMBL" id="GL433857">
    <property type="protein sequence ID" value="EFN52334.1"/>
    <property type="molecule type" value="Genomic_DNA"/>
</dbReference>
<feature type="compositionally biased region" description="Basic and acidic residues" evidence="5">
    <location>
        <begin position="106"/>
        <end position="121"/>
    </location>
</feature>
<proteinExistence type="predicted"/>
<accession>E1ZPJ5</accession>
<feature type="region of interest" description="Disordered" evidence="5">
    <location>
        <begin position="150"/>
        <end position="183"/>
    </location>
</feature>
<dbReference type="OMA" id="YWGGDDE"/>
<dbReference type="PANTHER" id="PTHR34118:SF6">
    <property type="entry name" value="PROTEIN CONSERVED ONLY IN THE GREEN LINEAGE 160, CHLOROPLASTIC"/>
    <property type="match status" value="1"/>
</dbReference>
<feature type="region of interest" description="Disordered" evidence="5">
    <location>
        <begin position="106"/>
        <end position="132"/>
    </location>
</feature>
<dbReference type="AlphaFoldDB" id="E1ZPJ5"/>
<organism evidence="8">
    <name type="scientific">Chlorella variabilis</name>
    <name type="common">Green alga</name>
    <dbReference type="NCBI Taxonomy" id="554065"/>
    <lineage>
        <taxon>Eukaryota</taxon>
        <taxon>Viridiplantae</taxon>
        <taxon>Chlorophyta</taxon>
        <taxon>core chlorophytes</taxon>
        <taxon>Trebouxiophyceae</taxon>
        <taxon>Chlorellales</taxon>
        <taxon>Chlorellaceae</taxon>
        <taxon>Chlorella clade</taxon>
        <taxon>Chlorella</taxon>
    </lineage>
</organism>
<dbReference type="GeneID" id="17351645"/>
<dbReference type="Proteomes" id="UP000008141">
    <property type="component" value="Unassembled WGS sequence"/>
</dbReference>
<evidence type="ECO:0000256" key="4">
    <source>
        <dbReference type="ARBA" id="ARBA00023136"/>
    </source>
</evidence>
<feature type="domain" description="CGL160/ATPI" evidence="6">
    <location>
        <begin position="228"/>
        <end position="311"/>
    </location>
</feature>
<evidence type="ECO:0000256" key="1">
    <source>
        <dbReference type="ARBA" id="ARBA00004141"/>
    </source>
</evidence>
<dbReference type="RefSeq" id="XP_005844436.1">
    <property type="nucleotide sequence ID" value="XM_005844374.1"/>
</dbReference>
<protein>
    <recommendedName>
        <fullName evidence="6">CGL160/ATPI domain-containing protein</fullName>
    </recommendedName>
</protein>
<dbReference type="GO" id="GO:0016020">
    <property type="term" value="C:membrane"/>
    <property type="evidence" value="ECO:0007669"/>
    <property type="project" value="UniProtKB-SubCell"/>
</dbReference>
<comment type="subcellular location">
    <subcellularLocation>
        <location evidence="1">Membrane</location>
        <topology evidence="1">Multi-pass membrane protein</topology>
    </subcellularLocation>
</comment>
<dbReference type="PANTHER" id="PTHR34118">
    <property type="entry name" value="NF-KAPPA-B INHIBITOR-LIKE PROTEIN-RELATED"/>
    <property type="match status" value="1"/>
</dbReference>
<dbReference type="FunCoup" id="E1ZPJ5">
    <property type="interactions" value="547"/>
</dbReference>
<evidence type="ECO:0000256" key="2">
    <source>
        <dbReference type="ARBA" id="ARBA00022692"/>
    </source>
</evidence>
<evidence type="ECO:0000313" key="8">
    <source>
        <dbReference type="Proteomes" id="UP000008141"/>
    </source>
</evidence>
<keyword evidence="4" id="KW-0472">Membrane</keyword>
<dbReference type="OrthoDB" id="3700at2759"/>